<sequence length="67" mass="7594">MTNLAETRQTLKSAVQGNQLANVSIEICKDDRERSKALGLQYPMEICAMIKCQEQNKDIMDSEGHHE</sequence>
<comment type="caution">
    <text evidence="1">The sequence shown here is derived from an EMBL/GenBank/DDBJ whole genome shotgun (WGS) entry which is preliminary data.</text>
</comment>
<reference evidence="1" key="1">
    <citation type="submission" date="2021-06" db="EMBL/GenBank/DDBJ databases">
        <title>Parelaphostrongylus tenuis whole genome reference sequence.</title>
        <authorList>
            <person name="Garwood T.J."/>
            <person name="Larsen P.A."/>
            <person name="Fountain-Jones N.M."/>
            <person name="Garbe J.R."/>
            <person name="Macchietto M.G."/>
            <person name="Kania S.A."/>
            <person name="Gerhold R.W."/>
            <person name="Richards J.E."/>
            <person name="Wolf T.M."/>
        </authorList>
    </citation>
    <scope>NUCLEOTIDE SEQUENCE</scope>
    <source>
        <strain evidence="1">MNPRO001-30</strain>
        <tissue evidence="1">Meninges</tissue>
    </source>
</reference>
<accession>A0AAD5MGJ8</accession>
<name>A0AAD5MGJ8_PARTN</name>
<evidence type="ECO:0000313" key="2">
    <source>
        <dbReference type="Proteomes" id="UP001196413"/>
    </source>
</evidence>
<dbReference type="EMBL" id="JAHQIW010000549">
    <property type="protein sequence ID" value="KAJ1348741.1"/>
    <property type="molecule type" value="Genomic_DNA"/>
</dbReference>
<dbReference type="AlphaFoldDB" id="A0AAD5MGJ8"/>
<keyword evidence="2" id="KW-1185">Reference proteome</keyword>
<proteinExistence type="predicted"/>
<gene>
    <name evidence="1" type="ORF">KIN20_004114</name>
</gene>
<evidence type="ECO:0000313" key="1">
    <source>
        <dbReference type="EMBL" id="KAJ1348741.1"/>
    </source>
</evidence>
<organism evidence="1 2">
    <name type="scientific">Parelaphostrongylus tenuis</name>
    <name type="common">Meningeal worm</name>
    <dbReference type="NCBI Taxonomy" id="148309"/>
    <lineage>
        <taxon>Eukaryota</taxon>
        <taxon>Metazoa</taxon>
        <taxon>Ecdysozoa</taxon>
        <taxon>Nematoda</taxon>
        <taxon>Chromadorea</taxon>
        <taxon>Rhabditida</taxon>
        <taxon>Rhabditina</taxon>
        <taxon>Rhabditomorpha</taxon>
        <taxon>Strongyloidea</taxon>
        <taxon>Metastrongylidae</taxon>
        <taxon>Parelaphostrongylus</taxon>
    </lineage>
</organism>
<dbReference type="Proteomes" id="UP001196413">
    <property type="component" value="Unassembled WGS sequence"/>
</dbReference>
<protein>
    <submittedName>
        <fullName evidence="1">Uncharacterized protein</fullName>
    </submittedName>
</protein>